<dbReference type="GO" id="GO:0044781">
    <property type="term" value="P:bacterial-type flagellum organization"/>
    <property type="evidence" value="ECO:0007669"/>
    <property type="project" value="UniProtKB-KW"/>
</dbReference>
<dbReference type="Gene3D" id="1.20.58.380">
    <property type="entry name" value="Flagellar protein flit"/>
    <property type="match status" value="1"/>
</dbReference>
<evidence type="ECO:0000256" key="1">
    <source>
        <dbReference type="ARBA" id="ARBA00004514"/>
    </source>
</evidence>
<dbReference type="Proteomes" id="UP000199600">
    <property type="component" value="Unassembled WGS sequence"/>
</dbReference>
<dbReference type="RefSeq" id="WP_186409894.1">
    <property type="nucleotide sequence ID" value="NZ_FLQY01000040.1"/>
</dbReference>
<keyword evidence="3" id="KW-1005">Bacterial flagellum biogenesis</keyword>
<evidence type="ECO:0000256" key="3">
    <source>
        <dbReference type="ARBA" id="ARBA00022795"/>
    </source>
</evidence>
<dbReference type="AlphaFoldDB" id="A0A1A8XJU7"/>
<sequence length="94" mass="10234">MSRTLDTLENFLKLSEAMAGAAVAQEWETLVEIGEERGVLVGQLPADLGATLPPDEQAHARTIIERCQQLDAKTLPLMEAQHKALGVLLREPTS</sequence>
<keyword evidence="7" id="KW-1185">Reference proteome</keyword>
<comment type="subcellular location">
    <subcellularLocation>
        <location evidence="1">Cytoplasm</location>
        <location evidence="1">Cytosol</location>
    </subcellularLocation>
</comment>
<dbReference type="Pfam" id="PF05400">
    <property type="entry name" value="FliT"/>
    <property type="match status" value="1"/>
</dbReference>
<protein>
    <recommendedName>
        <fullName evidence="5">Flagellar protein FliT</fullName>
    </recommendedName>
</protein>
<evidence type="ECO:0000313" key="6">
    <source>
        <dbReference type="EMBL" id="SBT04672.1"/>
    </source>
</evidence>
<evidence type="ECO:0000256" key="2">
    <source>
        <dbReference type="ARBA" id="ARBA00022490"/>
    </source>
</evidence>
<keyword evidence="2" id="KW-0963">Cytoplasm</keyword>
<evidence type="ECO:0000256" key="4">
    <source>
        <dbReference type="ARBA" id="ARBA00023186"/>
    </source>
</evidence>
<dbReference type="EMBL" id="FLQY01000040">
    <property type="protein sequence ID" value="SBT04672.1"/>
    <property type="molecule type" value="Genomic_DNA"/>
</dbReference>
<keyword evidence="4" id="KW-0143">Chaperone</keyword>
<evidence type="ECO:0000313" key="7">
    <source>
        <dbReference type="Proteomes" id="UP000199600"/>
    </source>
</evidence>
<organism evidence="6 7">
    <name type="scientific">Candidatus Propionivibrio aalborgensis</name>
    <dbReference type="NCBI Taxonomy" id="1860101"/>
    <lineage>
        <taxon>Bacteria</taxon>
        <taxon>Pseudomonadati</taxon>
        <taxon>Pseudomonadota</taxon>
        <taxon>Betaproteobacteria</taxon>
        <taxon>Rhodocyclales</taxon>
        <taxon>Rhodocyclaceae</taxon>
        <taxon>Propionivibrio</taxon>
    </lineage>
</organism>
<name>A0A1A8XJU7_9RHOO</name>
<dbReference type="InterPro" id="IPR008622">
    <property type="entry name" value="FliT"/>
</dbReference>
<proteinExistence type="predicted"/>
<evidence type="ECO:0000256" key="5">
    <source>
        <dbReference type="ARBA" id="ARBA00093797"/>
    </source>
</evidence>
<reference evidence="6 7" key="1">
    <citation type="submission" date="2016-06" db="EMBL/GenBank/DDBJ databases">
        <authorList>
            <person name="Kjaerup R.B."/>
            <person name="Dalgaard T.S."/>
            <person name="Juul-Madsen H.R."/>
        </authorList>
    </citation>
    <scope>NUCLEOTIDE SEQUENCE [LARGE SCALE GENOMIC DNA]</scope>
    <source>
        <strain evidence="6">2</strain>
    </source>
</reference>
<gene>
    <name evidence="6" type="ORF">PROAA_1340002</name>
</gene>
<accession>A0A1A8XJU7</accession>